<feature type="transmembrane region" description="Helical" evidence="7">
    <location>
        <begin position="132"/>
        <end position="152"/>
    </location>
</feature>
<dbReference type="STRING" id="13035.Dacsa_1346"/>
<feature type="transmembrane region" description="Helical" evidence="7">
    <location>
        <begin position="228"/>
        <end position="247"/>
    </location>
</feature>
<organism evidence="8 9">
    <name type="scientific">Dactylococcopsis salina (strain PCC 8305)</name>
    <name type="common">Myxobactron salinum</name>
    <dbReference type="NCBI Taxonomy" id="13035"/>
    <lineage>
        <taxon>Bacteria</taxon>
        <taxon>Bacillati</taxon>
        <taxon>Cyanobacteriota</taxon>
        <taxon>Cyanophyceae</taxon>
        <taxon>Nodosilineales</taxon>
        <taxon>Cymatolegaceae</taxon>
        <taxon>Dactylococcopsis</taxon>
    </lineage>
</organism>
<dbReference type="PANTHER" id="PTHR30106:SF2">
    <property type="entry name" value="UPF0324 INNER MEMBRANE PROTEIN YEIH"/>
    <property type="match status" value="1"/>
</dbReference>
<feature type="transmembrane region" description="Helical" evidence="7">
    <location>
        <begin position="97"/>
        <end position="120"/>
    </location>
</feature>
<dbReference type="RefSeq" id="WP_015229045.1">
    <property type="nucleotide sequence ID" value="NC_019780.1"/>
</dbReference>
<evidence type="ECO:0000256" key="2">
    <source>
        <dbReference type="ARBA" id="ARBA00007977"/>
    </source>
</evidence>
<evidence type="ECO:0000256" key="5">
    <source>
        <dbReference type="ARBA" id="ARBA00022989"/>
    </source>
</evidence>
<feature type="transmembrane region" description="Helical" evidence="7">
    <location>
        <begin position="259"/>
        <end position="278"/>
    </location>
</feature>
<proteinExistence type="inferred from homology"/>
<dbReference type="Pfam" id="PF03601">
    <property type="entry name" value="Cons_hypoth698"/>
    <property type="match status" value="1"/>
</dbReference>
<dbReference type="eggNOG" id="COG2855">
    <property type="taxonomic scope" value="Bacteria"/>
</dbReference>
<dbReference type="Proteomes" id="UP000010482">
    <property type="component" value="Chromosome"/>
</dbReference>
<evidence type="ECO:0000313" key="9">
    <source>
        <dbReference type="Proteomes" id="UP000010482"/>
    </source>
</evidence>
<evidence type="ECO:0000313" key="8">
    <source>
        <dbReference type="EMBL" id="AFZ50040.1"/>
    </source>
</evidence>
<evidence type="ECO:0000256" key="7">
    <source>
        <dbReference type="SAM" id="Phobius"/>
    </source>
</evidence>
<feature type="transmembrane region" description="Helical" evidence="7">
    <location>
        <begin position="318"/>
        <end position="340"/>
    </location>
</feature>
<dbReference type="EMBL" id="CP003944">
    <property type="protein sequence ID" value="AFZ50040.1"/>
    <property type="molecule type" value="Genomic_DNA"/>
</dbReference>
<feature type="transmembrane region" description="Helical" evidence="7">
    <location>
        <begin position="12"/>
        <end position="34"/>
    </location>
</feature>
<dbReference type="PATRIC" id="fig|13035.3.peg.1515"/>
<dbReference type="OrthoDB" id="9811391at2"/>
<accession>K9YUK8</accession>
<name>K9YUK8_DACS8</name>
<keyword evidence="3" id="KW-1003">Cell membrane</keyword>
<gene>
    <name evidence="8" type="ORF">Dacsa_1346</name>
</gene>
<evidence type="ECO:0000256" key="3">
    <source>
        <dbReference type="ARBA" id="ARBA00022475"/>
    </source>
</evidence>
<dbReference type="AlphaFoldDB" id="K9YUK8"/>
<feature type="transmembrane region" description="Helical" evidence="7">
    <location>
        <begin position="72"/>
        <end position="91"/>
    </location>
</feature>
<dbReference type="InterPro" id="IPR018383">
    <property type="entry name" value="UPF0324_pro"/>
</dbReference>
<keyword evidence="4 7" id="KW-0812">Transmembrane</keyword>
<keyword evidence="5 7" id="KW-1133">Transmembrane helix</keyword>
<keyword evidence="9" id="KW-1185">Reference proteome</keyword>
<evidence type="ECO:0000256" key="4">
    <source>
        <dbReference type="ARBA" id="ARBA00022692"/>
    </source>
</evidence>
<comment type="similarity">
    <text evidence="2">Belongs to the UPF0324 family.</text>
</comment>
<dbReference type="GO" id="GO:0005886">
    <property type="term" value="C:plasma membrane"/>
    <property type="evidence" value="ECO:0007669"/>
    <property type="project" value="UniProtKB-SubCell"/>
</dbReference>
<sequence length="341" mass="36930">MKQNRKMAQSQVWLYQLGAGLCLTSGLALVALFLHTLPGIGILSPLILAILLGILVRNTVGTPPICQLGVSFSLKWLLRLAIILLGLQLSWSQLFEIGSVGLFIVVITLVSTFVFTCWLGKHLGVSQKLSQLIAAGTSICGASAVIATNVVVDGKDEDVTYAVAIVTVFGTTSMLLYPMLSELLHLTSQAFGIWCGTSIHEVAQVIATTFQQGELTSQIATISKLSRVVLLAPTVLALGLFSARSASQRQSLTWQNPPIPWFVVCFIGLILINSFQIFPEGPKALVIQANQFLLTIPMTAMGLETNLYKLKEAGLKPLYLGVFAWLFISTFSLILVKTFYA</sequence>
<dbReference type="KEGG" id="dsl:Dacsa_1346"/>
<comment type="subcellular location">
    <subcellularLocation>
        <location evidence="1">Cell membrane</location>
        <topology evidence="1">Multi-pass membrane protein</topology>
    </subcellularLocation>
</comment>
<keyword evidence="6 7" id="KW-0472">Membrane</keyword>
<protein>
    <submittedName>
        <fullName evidence="8">Membrane protein</fullName>
    </submittedName>
</protein>
<dbReference type="PANTHER" id="PTHR30106">
    <property type="entry name" value="INNER MEMBRANE PROTEIN YEIH-RELATED"/>
    <property type="match status" value="1"/>
</dbReference>
<feature type="transmembrane region" description="Helical" evidence="7">
    <location>
        <begin position="40"/>
        <end position="60"/>
    </location>
</feature>
<evidence type="ECO:0000256" key="1">
    <source>
        <dbReference type="ARBA" id="ARBA00004651"/>
    </source>
</evidence>
<feature type="transmembrane region" description="Helical" evidence="7">
    <location>
        <begin position="158"/>
        <end position="177"/>
    </location>
</feature>
<evidence type="ECO:0000256" key="6">
    <source>
        <dbReference type="ARBA" id="ARBA00023136"/>
    </source>
</evidence>
<feature type="transmembrane region" description="Helical" evidence="7">
    <location>
        <begin position="285"/>
        <end position="303"/>
    </location>
</feature>
<reference evidence="8" key="1">
    <citation type="submission" date="2012-04" db="EMBL/GenBank/DDBJ databases">
        <title>Finished genome of Dactylococcopsis salina PCC 8305.</title>
        <authorList>
            <consortium name="US DOE Joint Genome Institute"/>
            <person name="Gugger M."/>
            <person name="Coursin T."/>
            <person name="Rippka R."/>
            <person name="Tandeau De Marsac N."/>
            <person name="Huntemann M."/>
            <person name="Wei C.-L."/>
            <person name="Han J."/>
            <person name="Detter J.C."/>
            <person name="Han C."/>
            <person name="Tapia R."/>
            <person name="Daligault H."/>
            <person name="Chen A."/>
            <person name="Krypides N."/>
            <person name="Mavromatis K."/>
            <person name="Markowitz V."/>
            <person name="Szeto E."/>
            <person name="Ivanova N."/>
            <person name="Ovchinnikova G."/>
            <person name="Pagani I."/>
            <person name="Pati A."/>
            <person name="Goodwin L."/>
            <person name="Peters L."/>
            <person name="Pitluck S."/>
            <person name="Woyke T."/>
            <person name="Kerfeld C."/>
        </authorList>
    </citation>
    <scope>NUCLEOTIDE SEQUENCE [LARGE SCALE GENOMIC DNA]</scope>
    <source>
        <strain evidence="8">PCC 8305</strain>
    </source>
</reference>
<dbReference type="HOGENOM" id="CLU_033541_1_1_3"/>